<reference evidence="3" key="1">
    <citation type="submission" date="2013-05" db="EMBL/GenBank/DDBJ databases">
        <authorList>
            <person name="Harkins D.M."/>
            <person name="Durkin A.S."/>
            <person name="Brinkac L.M."/>
            <person name="Haft D.H."/>
            <person name="Selengut J.D."/>
            <person name="Sanka R."/>
            <person name="DePew J."/>
            <person name="Purushe J."/>
            <person name="Hartskeerl R.A."/>
            <person name="Ahmed A."/>
            <person name="van der Linden H."/>
            <person name="Goris M.G.A."/>
            <person name="Vinetz J.M."/>
            <person name="Sutton G.G."/>
            <person name="Nierman W.C."/>
            <person name="Fouts D.E."/>
        </authorList>
    </citation>
    <scope>NUCLEOTIDE SEQUENCE [LARGE SCALE GENOMIC DNA]</scope>
    <source>
        <strain evidence="3">5399</strain>
    </source>
</reference>
<dbReference type="Pfam" id="PF07238">
    <property type="entry name" value="PilZ"/>
    <property type="match status" value="1"/>
</dbReference>
<dbReference type="Proteomes" id="UP000015454">
    <property type="component" value="Unassembled WGS sequence"/>
</dbReference>
<dbReference type="OrthoDB" id="337669at2"/>
<evidence type="ECO:0000313" key="4">
    <source>
        <dbReference type="Proteomes" id="UP000015454"/>
    </source>
</evidence>
<dbReference type="InterPro" id="IPR009875">
    <property type="entry name" value="PilZ_domain"/>
</dbReference>
<dbReference type="GO" id="GO:0035438">
    <property type="term" value="F:cyclic-di-GMP binding"/>
    <property type="evidence" value="ECO:0007669"/>
    <property type="project" value="InterPro"/>
</dbReference>
<organism evidence="3 4">
    <name type="scientific">Leptospira broomii serovar Hurstbridge str. 5399</name>
    <dbReference type="NCBI Taxonomy" id="1049789"/>
    <lineage>
        <taxon>Bacteria</taxon>
        <taxon>Pseudomonadati</taxon>
        <taxon>Spirochaetota</taxon>
        <taxon>Spirochaetia</taxon>
        <taxon>Leptospirales</taxon>
        <taxon>Leptospiraceae</taxon>
        <taxon>Leptospira</taxon>
    </lineage>
</organism>
<evidence type="ECO:0000313" key="3">
    <source>
        <dbReference type="EMBL" id="EQA44056.1"/>
    </source>
</evidence>
<dbReference type="RefSeq" id="WP_010568643.1">
    <property type="nucleotide sequence ID" value="NZ_AHMO02000008.1"/>
</dbReference>
<accession>T0F836</accession>
<evidence type="ECO:0000256" key="1">
    <source>
        <dbReference type="SAM" id="Coils"/>
    </source>
</evidence>
<comment type="caution">
    <text evidence="3">The sequence shown here is derived from an EMBL/GenBank/DDBJ whole genome shotgun (WGS) entry which is preliminary data.</text>
</comment>
<feature type="domain" description="PilZ" evidence="2">
    <location>
        <begin position="293"/>
        <end position="363"/>
    </location>
</feature>
<dbReference type="AlphaFoldDB" id="T0F836"/>
<dbReference type="Gene3D" id="2.40.10.220">
    <property type="entry name" value="predicted glycosyltransferase like domains"/>
    <property type="match status" value="1"/>
</dbReference>
<gene>
    <name evidence="3" type="ORF">LEP1GSC050_4040</name>
</gene>
<feature type="coiled-coil region" evidence="1">
    <location>
        <begin position="359"/>
        <end position="386"/>
    </location>
</feature>
<protein>
    <submittedName>
        <fullName evidence="3">PF07614 family protein</fullName>
    </submittedName>
</protein>
<sequence>MDYQHIDHRDLNFLPNREQRFQAINTYLLNQNLYIKKEPFFFEAIITACFENEDKILVNIPTGISLTKGNPLSFFKAFSKYIQLDCVYEGEAEDYNYYFRLKGLGIATAARKEERMPVPVEVGFASNILTYKSFTDPEKFKIPNIVNEIFAKYQERLQNGRFEHVKVQVFKQSQDAKLEIVRKTMKTLFIEDTSKIESFRSQDPSLLNFEGEVNNHLPVIMQRYKDEGIKSELILPIIYKDHRNEPVSLGVIWIKNSDRRIDKEELPELRSFAEEIVDIIRSWNTFRTTASYKIMDISRTGMCIRIQERKLIETLPKRQKLELDILFKRQKPLPVTATIRWWNKDEKGYLYLGLEFENQAIKEVERKRLEKNLDVLSQQYKRLMSLRAS</sequence>
<dbReference type="EMBL" id="AHMO02000008">
    <property type="protein sequence ID" value="EQA44056.1"/>
    <property type="molecule type" value="Genomic_DNA"/>
</dbReference>
<name>T0F836_9LEPT</name>
<keyword evidence="4" id="KW-1185">Reference proteome</keyword>
<keyword evidence="1" id="KW-0175">Coiled coil</keyword>
<dbReference type="Pfam" id="PF07614">
    <property type="entry name" value="DUF1577"/>
    <property type="match status" value="1"/>
</dbReference>
<evidence type="ECO:0000259" key="2">
    <source>
        <dbReference type="Pfam" id="PF07238"/>
    </source>
</evidence>
<proteinExistence type="predicted"/>
<dbReference type="InterPro" id="IPR011471">
    <property type="entry name" value="DUF1577"/>
</dbReference>